<dbReference type="EMBL" id="LWCA01000917">
    <property type="protein sequence ID" value="OAF66492.1"/>
    <property type="molecule type" value="Genomic_DNA"/>
</dbReference>
<dbReference type="PRINTS" id="PR00789">
    <property type="entry name" value="OSIALOPTASE"/>
</dbReference>
<dbReference type="AlphaFoldDB" id="A0A177AY98"/>
<keyword evidence="5" id="KW-0012">Acyltransferase</keyword>
<keyword evidence="3" id="KW-0819">tRNA processing</keyword>
<dbReference type="InterPro" id="IPR000905">
    <property type="entry name" value="Gcp-like_dom"/>
</dbReference>
<feature type="domain" description="Gcp-like" evidence="7">
    <location>
        <begin position="29"/>
        <end position="339"/>
    </location>
</feature>
<evidence type="ECO:0000256" key="5">
    <source>
        <dbReference type="ARBA" id="ARBA00023315"/>
    </source>
</evidence>
<evidence type="ECO:0000256" key="4">
    <source>
        <dbReference type="ARBA" id="ARBA00022723"/>
    </source>
</evidence>
<proteinExistence type="predicted"/>
<evidence type="ECO:0000313" key="9">
    <source>
        <dbReference type="Proteomes" id="UP000078046"/>
    </source>
</evidence>
<dbReference type="GO" id="GO:0005739">
    <property type="term" value="C:mitochondrion"/>
    <property type="evidence" value="ECO:0007669"/>
    <property type="project" value="TreeGrafter"/>
</dbReference>
<accession>A0A177AY98</accession>
<dbReference type="InterPro" id="IPR043129">
    <property type="entry name" value="ATPase_NBD"/>
</dbReference>
<comment type="catalytic activity">
    <reaction evidence="6">
        <text>L-threonylcarbamoyladenylate + adenosine(37) in tRNA = N(6)-L-threonylcarbamoyladenosine(37) in tRNA + AMP + H(+)</text>
        <dbReference type="Rhea" id="RHEA:37059"/>
        <dbReference type="Rhea" id="RHEA-COMP:10162"/>
        <dbReference type="Rhea" id="RHEA-COMP:10163"/>
        <dbReference type="ChEBI" id="CHEBI:15378"/>
        <dbReference type="ChEBI" id="CHEBI:73682"/>
        <dbReference type="ChEBI" id="CHEBI:74411"/>
        <dbReference type="ChEBI" id="CHEBI:74418"/>
        <dbReference type="ChEBI" id="CHEBI:456215"/>
        <dbReference type="EC" id="2.3.1.234"/>
    </reaction>
</comment>
<evidence type="ECO:0000256" key="3">
    <source>
        <dbReference type="ARBA" id="ARBA00022694"/>
    </source>
</evidence>
<protein>
    <recommendedName>
        <fullName evidence="1">N(6)-L-threonylcarbamoyladenine synthase</fullName>
        <ecNumber evidence="1">2.3.1.234</ecNumber>
    </recommendedName>
</protein>
<dbReference type="Gene3D" id="3.30.420.40">
    <property type="match status" value="2"/>
</dbReference>
<evidence type="ECO:0000313" key="8">
    <source>
        <dbReference type="EMBL" id="OAF66492.1"/>
    </source>
</evidence>
<dbReference type="GO" id="GO:0061711">
    <property type="term" value="F:tRNA N(6)-L-threonylcarbamoyladenine synthase activity"/>
    <property type="evidence" value="ECO:0007669"/>
    <property type="project" value="UniProtKB-EC"/>
</dbReference>
<evidence type="ECO:0000256" key="1">
    <source>
        <dbReference type="ARBA" id="ARBA00012156"/>
    </source>
</evidence>
<organism evidence="8 9">
    <name type="scientific">Intoshia linei</name>
    <dbReference type="NCBI Taxonomy" id="1819745"/>
    <lineage>
        <taxon>Eukaryota</taxon>
        <taxon>Metazoa</taxon>
        <taxon>Spiralia</taxon>
        <taxon>Lophotrochozoa</taxon>
        <taxon>Mesozoa</taxon>
        <taxon>Orthonectida</taxon>
        <taxon>Rhopaluridae</taxon>
        <taxon>Intoshia</taxon>
    </lineage>
</organism>
<dbReference type="SUPFAM" id="SSF53067">
    <property type="entry name" value="Actin-like ATPase domain"/>
    <property type="match status" value="2"/>
</dbReference>
<keyword evidence="2" id="KW-0808">Transferase</keyword>
<gene>
    <name evidence="8" type="ORF">A3Q56_05786</name>
</gene>
<dbReference type="NCBIfam" id="TIGR00329">
    <property type="entry name" value="gcp_kae1"/>
    <property type="match status" value="1"/>
</dbReference>
<dbReference type="Pfam" id="PF00814">
    <property type="entry name" value="TsaD"/>
    <property type="match status" value="1"/>
</dbReference>
<evidence type="ECO:0000259" key="7">
    <source>
        <dbReference type="Pfam" id="PF00814"/>
    </source>
</evidence>
<evidence type="ECO:0000256" key="6">
    <source>
        <dbReference type="ARBA" id="ARBA00048117"/>
    </source>
</evidence>
<dbReference type="GO" id="GO:0046872">
    <property type="term" value="F:metal ion binding"/>
    <property type="evidence" value="ECO:0007669"/>
    <property type="project" value="UniProtKB-KW"/>
</dbReference>
<dbReference type="Proteomes" id="UP000078046">
    <property type="component" value="Unassembled WGS sequence"/>
</dbReference>
<keyword evidence="4" id="KW-0479">Metal-binding</keyword>
<sequence length="366" mass="41136">MRFNHANVLGIETSCDDTGIAIVSTDKKIYFENVKSQAWFHSECGGIVPWVAKTMHLDNIIPLTIQVMNQSNLKMNDIDYIAVTHCPGLVISLDVGIQFAKYLSTKFQKPVIPIHHMRAHALIGSLLNNLSYPFLTLLISGAHCIFAIAHTANDFSLIGTCKDNAPGDVFDKIYRELNLKNSSLYSHLPCGAAVELCAEKANKENRIKNKFDRLNRKSSNCDASFSGIMSQHVYWINEMKQKKQYDNESQIPNESSEIAYSLQKEITEKLQVNLSKAIQFCKYSEICHNISVSQIVVSGGVACNKFILNGLKKVTDYYEMQIISVPKKYCTDNGTMIAWNGCCIINENLSIINDLNPLPRFYFNLG</sequence>
<comment type="caution">
    <text evidence="8">The sequence shown here is derived from an EMBL/GenBank/DDBJ whole genome shotgun (WGS) entry which is preliminary data.</text>
</comment>
<dbReference type="GO" id="GO:0008033">
    <property type="term" value="P:tRNA processing"/>
    <property type="evidence" value="ECO:0007669"/>
    <property type="project" value="UniProtKB-KW"/>
</dbReference>
<dbReference type="InterPro" id="IPR017861">
    <property type="entry name" value="KAE1/TsaD"/>
</dbReference>
<dbReference type="OrthoDB" id="10259622at2759"/>
<name>A0A177AY98_9BILA</name>
<evidence type="ECO:0000256" key="2">
    <source>
        <dbReference type="ARBA" id="ARBA00022679"/>
    </source>
</evidence>
<reference evidence="8 9" key="1">
    <citation type="submission" date="2016-04" db="EMBL/GenBank/DDBJ databases">
        <title>The genome of Intoshia linei affirms orthonectids as highly simplified spiralians.</title>
        <authorList>
            <person name="Mikhailov K.V."/>
            <person name="Slusarev G.S."/>
            <person name="Nikitin M.A."/>
            <person name="Logacheva M.D."/>
            <person name="Penin A."/>
            <person name="Aleoshin V."/>
            <person name="Panchin Y.V."/>
        </authorList>
    </citation>
    <scope>NUCLEOTIDE SEQUENCE [LARGE SCALE GENOMIC DNA]</scope>
    <source>
        <strain evidence="8">Intl2013</strain>
        <tissue evidence="8">Whole animal</tissue>
    </source>
</reference>
<dbReference type="EC" id="2.3.1.234" evidence="1"/>
<keyword evidence="9" id="KW-1185">Reference proteome</keyword>
<dbReference type="PANTHER" id="PTHR11735:SF6">
    <property type="entry name" value="TRNA N6-ADENOSINE THREONYLCARBAMOYLTRANSFERASE, MITOCHONDRIAL"/>
    <property type="match status" value="1"/>
</dbReference>
<dbReference type="PANTHER" id="PTHR11735">
    <property type="entry name" value="TRNA N6-ADENOSINE THREONYLCARBAMOYLTRANSFERASE"/>
    <property type="match status" value="1"/>
</dbReference>